<organism evidence="2 3">
    <name type="scientific">Gracilibacillus kekensis</name>
    <dbReference type="NCBI Taxonomy" id="1027249"/>
    <lineage>
        <taxon>Bacteria</taxon>
        <taxon>Bacillati</taxon>
        <taxon>Bacillota</taxon>
        <taxon>Bacilli</taxon>
        <taxon>Bacillales</taxon>
        <taxon>Bacillaceae</taxon>
        <taxon>Gracilibacillus</taxon>
    </lineage>
</organism>
<evidence type="ECO:0000313" key="3">
    <source>
        <dbReference type="Proteomes" id="UP000184184"/>
    </source>
</evidence>
<proteinExistence type="predicted"/>
<keyword evidence="2" id="KW-0449">Lipoprotein</keyword>
<dbReference type="Gene3D" id="2.50.20.10">
    <property type="entry name" value="Lipoprotein localisation LolA/LolB/LppX"/>
    <property type="match status" value="1"/>
</dbReference>
<evidence type="ECO:0000313" key="2">
    <source>
        <dbReference type="EMBL" id="SHN31950.1"/>
    </source>
</evidence>
<gene>
    <name evidence="2" type="ORF">SAMN05216179_3331</name>
</gene>
<dbReference type="EMBL" id="FRCZ01000007">
    <property type="protein sequence ID" value="SHN31950.1"/>
    <property type="molecule type" value="Genomic_DNA"/>
</dbReference>
<dbReference type="SUPFAM" id="SSF89392">
    <property type="entry name" value="Prokaryotic lipoproteins and lipoprotein localization factors"/>
    <property type="match status" value="1"/>
</dbReference>
<reference evidence="2 3" key="1">
    <citation type="submission" date="2016-11" db="EMBL/GenBank/DDBJ databases">
        <authorList>
            <person name="Jaros S."/>
            <person name="Januszkiewicz K."/>
            <person name="Wedrychowicz H."/>
        </authorList>
    </citation>
    <scope>NUCLEOTIDE SEQUENCE [LARGE SCALE GENOMIC DNA]</scope>
    <source>
        <strain evidence="2 3">CGMCC 1.10681</strain>
    </source>
</reference>
<dbReference type="RefSeq" id="WP_073202959.1">
    <property type="nucleotide sequence ID" value="NZ_FRCZ01000007.1"/>
</dbReference>
<dbReference type="InterPro" id="IPR052944">
    <property type="entry name" value="Sporulation_related"/>
</dbReference>
<keyword evidence="1" id="KW-0732">Signal</keyword>
<dbReference type="PANTHER" id="PTHR37507">
    <property type="entry name" value="SPORULATION PROTEIN YDCC"/>
    <property type="match status" value="1"/>
</dbReference>
<feature type="chain" id="PRO_5038873329" evidence="1">
    <location>
        <begin position="20"/>
        <end position="339"/>
    </location>
</feature>
<name>A0A1M7QKY7_9BACI</name>
<sequence>MKKYTVILLSVFLIFVLSACGEKSKEDVVEKLESNAENMSAYQSQAMMTLKTGNEDQIYRIEVAHKKKDYYRVLLKNDQDEESSQIILRNDEGVFVLTPALNKSFKFQSEWPNNNSQPYLFQSLIQDLADDSDATFTTTDNYFVFETKTSYESNSNLPYQTIYFDKKTYAPALVQVMDHDKNVMVEVEYTAFEIDPELPENTFDMETNMTSSIFGVPVMAQEDLPKQLTVLYPSELFGAELVEEDQMETDTGKRVMLSYEGNKNFTIVQETMDVYPTSTASPEMVNGEPVDLGFTMGAQTNSSLEWHYQGVDYYLASEQLTKEEMKEVAQSLSTEQAMK</sequence>
<dbReference type="OrthoDB" id="9785380at2"/>
<protein>
    <submittedName>
        <fullName evidence="2">Outer membrane lipoprotein-sorting protein</fullName>
    </submittedName>
</protein>
<accession>A0A1M7QKY7</accession>
<dbReference type="PANTHER" id="PTHR37507:SF2">
    <property type="entry name" value="SPORULATION PROTEIN YDCC"/>
    <property type="match status" value="1"/>
</dbReference>
<dbReference type="PROSITE" id="PS51257">
    <property type="entry name" value="PROKAR_LIPOPROTEIN"/>
    <property type="match status" value="1"/>
</dbReference>
<dbReference type="Proteomes" id="UP000184184">
    <property type="component" value="Unassembled WGS sequence"/>
</dbReference>
<keyword evidence="3" id="KW-1185">Reference proteome</keyword>
<dbReference type="AlphaFoldDB" id="A0A1M7QKY7"/>
<feature type="signal peptide" evidence="1">
    <location>
        <begin position="1"/>
        <end position="19"/>
    </location>
</feature>
<dbReference type="InterPro" id="IPR029046">
    <property type="entry name" value="LolA/LolB/LppX"/>
</dbReference>
<evidence type="ECO:0000256" key="1">
    <source>
        <dbReference type="SAM" id="SignalP"/>
    </source>
</evidence>
<dbReference type="STRING" id="1027249.SAMN05216179_3331"/>